<name>A0A540LXW3_MALBA</name>
<evidence type="ECO:0000313" key="2">
    <source>
        <dbReference type="Proteomes" id="UP000315295"/>
    </source>
</evidence>
<evidence type="ECO:0000313" key="1">
    <source>
        <dbReference type="EMBL" id="TQD91341.1"/>
    </source>
</evidence>
<keyword evidence="2" id="KW-1185">Reference proteome</keyword>
<dbReference type="Proteomes" id="UP000315295">
    <property type="component" value="Unassembled WGS sequence"/>
</dbReference>
<accession>A0A540LXW3</accession>
<proteinExistence type="predicted"/>
<dbReference type="AlphaFoldDB" id="A0A540LXW3"/>
<organism evidence="1 2">
    <name type="scientific">Malus baccata</name>
    <name type="common">Siberian crab apple</name>
    <name type="synonym">Pyrus baccata</name>
    <dbReference type="NCBI Taxonomy" id="106549"/>
    <lineage>
        <taxon>Eukaryota</taxon>
        <taxon>Viridiplantae</taxon>
        <taxon>Streptophyta</taxon>
        <taxon>Embryophyta</taxon>
        <taxon>Tracheophyta</taxon>
        <taxon>Spermatophyta</taxon>
        <taxon>Magnoliopsida</taxon>
        <taxon>eudicotyledons</taxon>
        <taxon>Gunneridae</taxon>
        <taxon>Pentapetalae</taxon>
        <taxon>rosids</taxon>
        <taxon>fabids</taxon>
        <taxon>Rosales</taxon>
        <taxon>Rosaceae</taxon>
        <taxon>Amygdaloideae</taxon>
        <taxon>Maleae</taxon>
        <taxon>Malus</taxon>
    </lineage>
</organism>
<comment type="caution">
    <text evidence="1">The sequence shown here is derived from an EMBL/GenBank/DDBJ whole genome shotgun (WGS) entry which is preliminary data.</text>
</comment>
<protein>
    <submittedName>
        <fullName evidence="1">Uncharacterized protein</fullName>
    </submittedName>
</protein>
<reference evidence="1 2" key="1">
    <citation type="journal article" date="2019" name="G3 (Bethesda)">
        <title>Sequencing of a Wild Apple (Malus baccata) Genome Unravels the Differences Between Cultivated and Wild Apple Species Regarding Disease Resistance and Cold Tolerance.</title>
        <authorList>
            <person name="Chen X."/>
        </authorList>
    </citation>
    <scope>NUCLEOTIDE SEQUENCE [LARGE SCALE GENOMIC DNA]</scope>
    <source>
        <strain evidence="2">cv. Shandingzi</strain>
        <tissue evidence="1">Leaves</tissue>
    </source>
</reference>
<gene>
    <name evidence="1" type="ORF">C1H46_023092</name>
</gene>
<dbReference type="EMBL" id="VIEB01000423">
    <property type="protein sequence ID" value="TQD91341.1"/>
    <property type="molecule type" value="Genomic_DNA"/>
</dbReference>
<sequence length="96" mass="10894">MVNKVRGDIVVLVCDICGVNWKSWRDVPEDIKTVMIDTLAKYVPENAKKVVMDQLVCNYTLDETDKELMKLMDEALNGGYKRCHYAVEQNGGPSKL</sequence>